<dbReference type="PANTHER" id="PTHR10572:SF24">
    <property type="entry name" value="3-HYDROXY-3-METHYLGLUTARYL-COENZYME A REDUCTASE"/>
    <property type="match status" value="1"/>
</dbReference>
<protein>
    <submittedName>
        <fullName evidence="1">3-hydroxy-3-methylglutaryl-CoA reductase</fullName>
    </submittedName>
</protein>
<reference evidence="1 2" key="1">
    <citation type="journal article" date="2018" name="Nat. Biotechnol.">
        <title>A standardized bacterial taxonomy based on genome phylogeny substantially revises the tree of life.</title>
        <authorList>
            <person name="Parks D.H."/>
            <person name="Chuvochina M."/>
            <person name="Waite D.W."/>
            <person name="Rinke C."/>
            <person name="Skarshewski A."/>
            <person name="Chaumeil P.A."/>
            <person name="Hugenholtz P."/>
        </authorList>
    </citation>
    <scope>NUCLEOTIDE SEQUENCE [LARGE SCALE GENOMIC DNA]</scope>
    <source>
        <strain evidence="1">UBA8739</strain>
    </source>
</reference>
<dbReference type="Proteomes" id="UP000257706">
    <property type="component" value="Unassembled WGS sequence"/>
</dbReference>
<dbReference type="InterPro" id="IPR009029">
    <property type="entry name" value="HMG_CoA_Rdtase_sub-bd_dom_sf"/>
</dbReference>
<dbReference type="GO" id="GO:0004420">
    <property type="term" value="F:hydroxymethylglutaryl-CoA reductase (NADPH) activity"/>
    <property type="evidence" value="ECO:0007669"/>
    <property type="project" value="InterPro"/>
</dbReference>
<dbReference type="InterPro" id="IPR023074">
    <property type="entry name" value="HMG_CoA_Rdtase_cat_sf"/>
</dbReference>
<name>A0A3B9IJS2_9PROT</name>
<accession>A0A3B9IJS2</accession>
<dbReference type="PANTHER" id="PTHR10572">
    <property type="entry name" value="3-HYDROXY-3-METHYLGLUTARYL-COENZYME A REDUCTASE"/>
    <property type="match status" value="1"/>
</dbReference>
<sequence length="164" mass="17329">HNKGIMNGIDPVVVATGNDWRAIEAGAHAFAVKGGRYTSLTTWERDREGNLVGTLEMPMALGLVGGATKTHPLAQAALRILKVETAQELAEVTVAVGLAQNMAALRALATEGIQRGHMALHARNIAILAGAEGAEIEAVAKQLAAAHDVRVDRARECLDELRRG</sequence>
<dbReference type="AlphaFoldDB" id="A0A3B9IJS2"/>
<dbReference type="PROSITE" id="PS01192">
    <property type="entry name" value="HMG_COA_REDUCTASE_3"/>
    <property type="match status" value="1"/>
</dbReference>
<dbReference type="GO" id="GO:0015936">
    <property type="term" value="P:coenzyme A metabolic process"/>
    <property type="evidence" value="ECO:0007669"/>
    <property type="project" value="InterPro"/>
</dbReference>
<comment type="caution">
    <text evidence="1">The sequence shown here is derived from an EMBL/GenBank/DDBJ whole genome shotgun (WGS) entry which is preliminary data.</text>
</comment>
<organism evidence="1 2">
    <name type="scientific">Tistrella mobilis</name>
    <dbReference type="NCBI Taxonomy" id="171437"/>
    <lineage>
        <taxon>Bacteria</taxon>
        <taxon>Pseudomonadati</taxon>
        <taxon>Pseudomonadota</taxon>
        <taxon>Alphaproteobacteria</taxon>
        <taxon>Geminicoccales</taxon>
        <taxon>Geminicoccaceae</taxon>
        <taxon>Tistrella</taxon>
    </lineage>
</organism>
<dbReference type="InterPro" id="IPR023076">
    <property type="entry name" value="HMG_CoA_Rdtase_CS"/>
</dbReference>
<proteinExistence type="predicted"/>
<dbReference type="Gene3D" id="3.90.770.10">
    <property type="entry name" value="3-hydroxy-3-methylglutaryl-coenzyme A Reductase, Chain A, domain 2"/>
    <property type="match status" value="1"/>
</dbReference>
<evidence type="ECO:0000313" key="1">
    <source>
        <dbReference type="EMBL" id="HAE47459.1"/>
    </source>
</evidence>
<dbReference type="EMBL" id="DMAI01000131">
    <property type="protein sequence ID" value="HAE47459.1"/>
    <property type="molecule type" value="Genomic_DNA"/>
</dbReference>
<dbReference type="Gene3D" id="1.10.8.660">
    <property type="match status" value="1"/>
</dbReference>
<dbReference type="Pfam" id="PF00368">
    <property type="entry name" value="HMG-CoA_red"/>
    <property type="match status" value="1"/>
</dbReference>
<feature type="non-terminal residue" evidence="1">
    <location>
        <position position="1"/>
    </location>
</feature>
<dbReference type="PROSITE" id="PS00318">
    <property type="entry name" value="HMG_COA_REDUCTASE_2"/>
    <property type="match status" value="1"/>
</dbReference>
<dbReference type="PROSITE" id="PS50065">
    <property type="entry name" value="HMG_COA_REDUCTASE_4"/>
    <property type="match status" value="1"/>
</dbReference>
<evidence type="ECO:0000313" key="2">
    <source>
        <dbReference type="Proteomes" id="UP000257706"/>
    </source>
</evidence>
<dbReference type="SUPFAM" id="SSF56542">
    <property type="entry name" value="Substrate-binding domain of HMG-CoA reductase"/>
    <property type="match status" value="1"/>
</dbReference>
<gene>
    <name evidence="1" type="ORF">DCK97_08570</name>
</gene>
<dbReference type="InterPro" id="IPR002202">
    <property type="entry name" value="HMG_CoA_Rdtase"/>
</dbReference>